<protein>
    <submittedName>
        <fullName evidence="1">Uncharacterized protein</fullName>
    </submittedName>
</protein>
<gene>
    <name evidence="1" type="ORF">ELUCI_v1c03110</name>
</gene>
<reference evidence="1 2" key="1">
    <citation type="submission" date="2017-11" db="EMBL/GenBank/DDBJ databases">
        <title>Genome sequence of Entomoplasma lucivorax PIPN-2 (ATCC 49196).</title>
        <authorList>
            <person name="Lo W.-S."/>
            <person name="Gasparich G.E."/>
            <person name="Kuo C.-H."/>
        </authorList>
    </citation>
    <scope>NUCLEOTIDE SEQUENCE [LARGE SCALE GENOMIC DNA]</scope>
    <source>
        <strain evidence="1 2">PIPN-2</strain>
    </source>
</reference>
<sequence>MKKLLSLLGAVGLISTSAAAVVSFAHAPEIRNAEDNQEEGKTYTQNLAGLRDLIVDAKVLGQGAKSVQAFAELKKEIGEAEAVTQLWTNEKDDLTIVTAAITKLQLAITKFNTDSDVMANKATLGTRITNARKLLDDNSHKTASAKSALQGKIDEANNVFEDATITILQQSTVNESITILQLAMITFAQSQDEKADTNALQSKINEARATLANEIYKNKPVAVIHQLQEAIKLAEIVVEKGYSKHRNEQVIVDQQIDILTQAIENFVNSNKVKANLSALTSLISTAQLIQQNHKSDADWNTLQAAIGRAMGVVTAQPIKDKQDDVNAAVITLQAAINNFNNAANKLADVSLLKTTIDQAKTIVTKPVDKLDANWNTFQIAIANAKSIYDSAPTINQQEEVNTASNTLFTALLTFLNSAARININKIIANGTFIANIANNREETIAAAVAAVLTSKSMTKDTDYTISVATKPVGEKTKVTLTGINGYTGTAEVTFAIAISNIETEIKDLVDEHKYATWNAEALQTEIDNKLDNPGALKVVLVSEDAESGTKRFSITANEKFNYSAYHGSIEVSYQFDEDSKDEE</sequence>
<dbReference type="RefSeq" id="WP_028126834.1">
    <property type="nucleotide sequence ID" value="NZ_PHNE01000001.1"/>
</dbReference>
<organism evidence="1 2">
    <name type="scientific">Williamsoniiplasma lucivorax</name>
    <dbReference type="NCBI Taxonomy" id="209274"/>
    <lineage>
        <taxon>Bacteria</taxon>
        <taxon>Bacillati</taxon>
        <taxon>Mycoplasmatota</taxon>
        <taxon>Mollicutes</taxon>
        <taxon>Entomoplasmatales</taxon>
        <taxon>Williamsoniiplasma</taxon>
    </lineage>
</organism>
<accession>A0A2S5RFD3</accession>
<evidence type="ECO:0000313" key="2">
    <source>
        <dbReference type="Proteomes" id="UP000237865"/>
    </source>
</evidence>
<name>A0A2S5RFD3_9MOLU</name>
<dbReference type="Proteomes" id="UP000237865">
    <property type="component" value="Unassembled WGS sequence"/>
</dbReference>
<dbReference type="InterPro" id="IPR054816">
    <property type="entry name" value="Lipoprotein_mollicutes-type_CS"/>
</dbReference>
<dbReference type="EMBL" id="PHNE01000001">
    <property type="protein sequence ID" value="PPE06020.1"/>
    <property type="molecule type" value="Genomic_DNA"/>
</dbReference>
<dbReference type="STRING" id="1399797.GCA_000518285_01473"/>
<keyword evidence="2" id="KW-1185">Reference proteome</keyword>
<comment type="caution">
    <text evidence="1">The sequence shown here is derived from an EMBL/GenBank/DDBJ whole genome shotgun (WGS) entry which is preliminary data.</text>
</comment>
<proteinExistence type="predicted"/>
<dbReference type="Gene3D" id="1.20.1270.90">
    <property type="entry name" value="AF1782-like"/>
    <property type="match status" value="3"/>
</dbReference>
<evidence type="ECO:0000313" key="1">
    <source>
        <dbReference type="EMBL" id="PPE06020.1"/>
    </source>
</evidence>
<dbReference type="AlphaFoldDB" id="A0A2S5RFD3"/>
<dbReference type="NCBIfam" id="NF038029">
    <property type="entry name" value="LP_plasma"/>
    <property type="match status" value="1"/>
</dbReference>